<feature type="compositionally biased region" description="Low complexity" evidence="1">
    <location>
        <begin position="144"/>
        <end position="166"/>
    </location>
</feature>
<accession>A0AA86QTT1</accession>
<evidence type="ECO:0000256" key="1">
    <source>
        <dbReference type="SAM" id="MobiDB-lite"/>
    </source>
</evidence>
<keyword evidence="2" id="KW-0812">Transmembrane</keyword>
<organism evidence="3">
    <name type="scientific">Hexamita inflata</name>
    <dbReference type="NCBI Taxonomy" id="28002"/>
    <lineage>
        <taxon>Eukaryota</taxon>
        <taxon>Metamonada</taxon>
        <taxon>Diplomonadida</taxon>
        <taxon>Hexamitidae</taxon>
        <taxon>Hexamitinae</taxon>
        <taxon>Hexamita</taxon>
    </lineage>
</organism>
<evidence type="ECO:0000256" key="2">
    <source>
        <dbReference type="SAM" id="Phobius"/>
    </source>
</evidence>
<evidence type="ECO:0000313" key="4">
    <source>
        <dbReference type="EMBL" id="CAL6064600.1"/>
    </source>
</evidence>
<proteinExistence type="predicted"/>
<feature type="compositionally biased region" description="Basic residues" evidence="1">
    <location>
        <begin position="241"/>
        <end position="250"/>
    </location>
</feature>
<reference evidence="4 5" key="2">
    <citation type="submission" date="2024-07" db="EMBL/GenBank/DDBJ databases">
        <authorList>
            <person name="Akdeniz Z."/>
        </authorList>
    </citation>
    <scope>NUCLEOTIDE SEQUENCE [LARGE SCALE GENOMIC DNA]</scope>
</reference>
<keyword evidence="2" id="KW-1133">Transmembrane helix</keyword>
<dbReference type="AlphaFoldDB" id="A0AA86QTT1"/>
<dbReference type="Proteomes" id="UP001642409">
    <property type="component" value="Unassembled WGS sequence"/>
</dbReference>
<dbReference type="EMBL" id="CAXDID020000251">
    <property type="protein sequence ID" value="CAL6064600.1"/>
    <property type="molecule type" value="Genomic_DNA"/>
</dbReference>
<gene>
    <name evidence="4" type="ORF">HINF_LOCUS51433</name>
    <name evidence="3" type="ORF">HINF_LOCUS53571</name>
</gene>
<comment type="caution">
    <text evidence="3">The sequence shown here is derived from an EMBL/GenBank/DDBJ whole genome shotgun (WGS) entry which is preliminary data.</text>
</comment>
<keyword evidence="2" id="KW-0472">Membrane</keyword>
<reference evidence="3" key="1">
    <citation type="submission" date="2023-06" db="EMBL/GenBank/DDBJ databases">
        <authorList>
            <person name="Kurt Z."/>
        </authorList>
    </citation>
    <scope>NUCLEOTIDE SEQUENCE</scope>
</reference>
<dbReference type="EMBL" id="CATOUU010000997">
    <property type="protein sequence ID" value="CAI9965926.1"/>
    <property type="molecule type" value="Genomic_DNA"/>
</dbReference>
<evidence type="ECO:0000313" key="3">
    <source>
        <dbReference type="EMBL" id="CAI9965926.1"/>
    </source>
</evidence>
<protein>
    <submittedName>
        <fullName evidence="4">Hypothetical_protein</fullName>
    </submittedName>
</protein>
<name>A0AA86QTT1_9EUKA</name>
<evidence type="ECO:0000313" key="5">
    <source>
        <dbReference type="Proteomes" id="UP001642409"/>
    </source>
</evidence>
<feature type="transmembrane region" description="Helical" evidence="2">
    <location>
        <begin position="92"/>
        <end position="117"/>
    </location>
</feature>
<sequence length="282" mass="32606">MICSKLITAVFNDVYYNINEQQFINSFYSVKYFSYIKYISTEAVLKVMQCFTTSYFDASANISVQSYLLFVKVLCTVGVFILNFYINLVDPILQIIVSQGTIDICCILPYMVILFYLNKVQSFNNIKDIEEQRMSTEKQDTTINQNRSSRSSQKLNQNNSKQQNASQSSIGSTFKLHINQPQSIIQFKEARQEEELYVDSFNVSSKSQESDIIPSVKQQDYNRISETETDLDTQILEQERKKRAKPKKPLKLIEQGKNKTNAIDAEPLPKLHYEPSSSDFFK</sequence>
<feature type="region of interest" description="Disordered" evidence="1">
    <location>
        <begin position="134"/>
        <end position="166"/>
    </location>
</feature>
<feature type="transmembrane region" description="Helical" evidence="2">
    <location>
        <begin position="67"/>
        <end position="86"/>
    </location>
</feature>
<feature type="region of interest" description="Disordered" evidence="1">
    <location>
        <begin position="240"/>
        <end position="282"/>
    </location>
</feature>
<keyword evidence="5" id="KW-1185">Reference proteome</keyword>